<proteinExistence type="inferred from homology"/>
<reference evidence="12" key="1">
    <citation type="submission" date="2018-10" db="EMBL/GenBank/DDBJ databases">
        <title>Schaedlerella arabinophila gen. nov. sp. nov., isolated from the mouse intestinal tract and comparative analysis with the genome of the closely related altered Schaedler flora strain ASF502.</title>
        <authorList>
            <person name="Miyake S."/>
            <person name="Soh M."/>
            <person name="Seedorf H."/>
        </authorList>
    </citation>
    <scope>NUCLEOTIDE SEQUENCE [LARGE SCALE GENOMIC DNA]</scope>
    <source>
        <strain evidence="12">DSM 106076</strain>
    </source>
</reference>
<evidence type="ECO:0000256" key="4">
    <source>
        <dbReference type="ARBA" id="ARBA00022630"/>
    </source>
</evidence>
<evidence type="ECO:0000256" key="5">
    <source>
        <dbReference type="ARBA" id="ARBA00022643"/>
    </source>
</evidence>
<keyword evidence="5" id="KW-0288">FMN</keyword>
<accession>A0A3R8R7T1</accession>
<evidence type="ECO:0000313" key="12">
    <source>
        <dbReference type="EMBL" id="RRK33949.1"/>
    </source>
</evidence>
<name>A0A3R8R7T1_9FIRM</name>
<dbReference type="GO" id="GO:0010181">
    <property type="term" value="F:FMN binding"/>
    <property type="evidence" value="ECO:0007669"/>
    <property type="project" value="InterPro"/>
</dbReference>
<dbReference type="EMBL" id="RHJS01000002">
    <property type="protein sequence ID" value="RRK33949.1"/>
    <property type="molecule type" value="Genomic_DNA"/>
</dbReference>
<sequence>MSFEKLFSPIKLRELELKNRVVMSAMGTHESSESEDGKGVTDKLIAYHVARAKGGCGLNTVEVSSVDAASAPSGFLSIADDKYIPGFRRLNDAVHEAGGKTCLQLWQGGLAVASDQTVQILLPDDMPLSAEYTVPAITEERLYSVIDAFKAAAARAVEAGFDCLEFHCAHNYLPHSMLSGGLNHRTDDWGGSFENRKRFPLACIRAIREKMPEGMPLLMRIDCHDDMLDGGLTVDDVIEFCRDAKEAGVDVLNISRGNIVSAATVYEVAPVDIPKGFNVEDAARIRRETGMITMPCGRINTPEFAEQILEDGKADLVVMARAQLADPDFCNKAKDGRLGEIKYCIGCNQGCYDYFVTSLSNPAVKHITCMRNPALLEEKAAALKPGTKSKKVLIIGGGIAGIEAVLDLKKTGNEPVIYEKSGSLGGQFVLAGVAPGKRDFSYAAEKAVANVADQGIEVHLNTEAGPELIEEMKPDAVIISAGSVPIVPDIAGSNSESVIESHDLLSGREVQGQSAVVIGGGLVGFECAQYLASKGITVNILEMKSEVLTELGQLRQITANFALSEMPITVHKDTTCKAVETGRVVALQGEKEVSFEADIVVMAVGTKSAETAAFQDACQKLGIPAYVIGDAKKAPGMALDAIHDAYHAVLEINQ</sequence>
<dbReference type="Gene3D" id="3.20.20.70">
    <property type="entry name" value="Aldolase class I"/>
    <property type="match status" value="1"/>
</dbReference>
<feature type="domain" description="FAD/NAD(P)-binding" evidence="11">
    <location>
        <begin position="390"/>
        <end position="615"/>
    </location>
</feature>
<evidence type="ECO:0000256" key="9">
    <source>
        <dbReference type="ARBA" id="ARBA00023014"/>
    </source>
</evidence>
<dbReference type="PRINTS" id="PR00368">
    <property type="entry name" value="FADPNR"/>
</dbReference>
<dbReference type="RefSeq" id="WP_125129128.1">
    <property type="nucleotide sequence ID" value="NZ_RHJS01000002.1"/>
</dbReference>
<dbReference type="GO" id="GO:0016491">
    <property type="term" value="F:oxidoreductase activity"/>
    <property type="evidence" value="ECO:0007669"/>
    <property type="project" value="UniProtKB-KW"/>
</dbReference>
<dbReference type="Pfam" id="PF00724">
    <property type="entry name" value="Oxidored_FMN"/>
    <property type="match status" value="1"/>
</dbReference>
<dbReference type="Proteomes" id="UP000274920">
    <property type="component" value="Unassembled WGS sequence"/>
</dbReference>
<dbReference type="Gene3D" id="3.50.50.60">
    <property type="entry name" value="FAD/NAD(P)-binding domain"/>
    <property type="match status" value="1"/>
</dbReference>
<dbReference type="InterPro" id="IPR023753">
    <property type="entry name" value="FAD/NAD-binding_dom"/>
</dbReference>
<dbReference type="Pfam" id="PF07992">
    <property type="entry name" value="Pyr_redox_2"/>
    <property type="match status" value="1"/>
</dbReference>
<comment type="caution">
    <text evidence="12">The sequence shown here is derived from an EMBL/GenBank/DDBJ whole genome shotgun (WGS) entry which is preliminary data.</text>
</comment>
<evidence type="ECO:0000259" key="11">
    <source>
        <dbReference type="Pfam" id="PF07992"/>
    </source>
</evidence>
<dbReference type="InterPro" id="IPR001155">
    <property type="entry name" value="OxRdtase_FMN_N"/>
</dbReference>
<keyword evidence="8" id="KW-0408">Iron</keyword>
<evidence type="ECO:0000256" key="6">
    <source>
        <dbReference type="ARBA" id="ARBA00022723"/>
    </source>
</evidence>
<dbReference type="AlphaFoldDB" id="A0A3R8R7T1"/>
<evidence type="ECO:0000256" key="2">
    <source>
        <dbReference type="ARBA" id="ARBA00001966"/>
    </source>
</evidence>
<dbReference type="InterPro" id="IPR051793">
    <property type="entry name" value="NADH:flavin_oxidoreductase"/>
</dbReference>
<dbReference type="SUPFAM" id="SSF51905">
    <property type="entry name" value="FAD/NAD(P)-binding domain"/>
    <property type="match status" value="1"/>
</dbReference>
<keyword evidence="9" id="KW-0411">Iron-sulfur</keyword>
<protein>
    <submittedName>
        <fullName evidence="12">NADH oxidase</fullName>
    </submittedName>
</protein>
<evidence type="ECO:0000259" key="10">
    <source>
        <dbReference type="Pfam" id="PF00724"/>
    </source>
</evidence>
<dbReference type="GO" id="GO:0051536">
    <property type="term" value="F:iron-sulfur cluster binding"/>
    <property type="evidence" value="ECO:0007669"/>
    <property type="project" value="UniProtKB-KW"/>
</dbReference>
<evidence type="ECO:0000256" key="7">
    <source>
        <dbReference type="ARBA" id="ARBA00023002"/>
    </source>
</evidence>
<dbReference type="Gene3D" id="3.40.50.720">
    <property type="entry name" value="NAD(P)-binding Rossmann-like Domain"/>
    <property type="match status" value="1"/>
</dbReference>
<comment type="cofactor">
    <cofactor evidence="1">
        <name>FMN</name>
        <dbReference type="ChEBI" id="CHEBI:58210"/>
    </cofactor>
</comment>
<comment type="cofactor">
    <cofactor evidence="2">
        <name>[4Fe-4S] cluster</name>
        <dbReference type="ChEBI" id="CHEBI:49883"/>
    </cofactor>
</comment>
<feature type="domain" description="NADH:flavin oxidoreductase/NADH oxidase N-terminal" evidence="10">
    <location>
        <begin position="5"/>
        <end position="337"/>
    </location>
</feature>
<keyword evidence="6" id="KW-0479">Metal-binding</keyword>
<evidence type="ECO:0000256" key="1">
    <source>
        <dbReference type="ARBA" id="ARBA00001917"/>
    </source>
</evidence>
<evidence type="ECO:0000256" key="8">
    <source>
        <dbReference type="ARBA" id="ARBA00023004"/>
    </source>
</evidence>
<dbReference type="PANTHER" id="PTHR42917:SF2">
    <property type="entry name" value="2,4-DIENOYL-COA REDUCTASE [(2E)-ENOYL-COA-PRODUCING]"/>
    <property type="match status" value="1"/>
</dbReference>
<dbReference type="InterPro" id="IPR036188">
    <property type="entry name" value="FAD/NAD-bd_sf"/>
</dbReference>
<keyword evidence="13" id="KW-1185">Reference proteome</keyword>
<keyword evidence="4" id="KW-0285">Flavoprotein</keyword>
<dbReference type="SUPFAM" id="SSF51395">
    <property type="entry name" value="FMN-linked oxidoreductases"/>
    <property type="match status" value="1"/>
</dbReference>
<comment type="similarity">
    <text evidence="3">In the N-terminal section; belongs to the NADH:flavin oxidoreductase/NADH oxidase family.</text>
</comment>
<evidence type="ECO:0000256" key="3">
    <source>
        <dbReference type="ARBA" id="ARBA00011048"/>
    </source>
</evidence>
<dbReference type="CDD" id="cd02803">
    <property type="entry name" value="OYE_like_FMN_family"/>
    <property type="match status" value="1"/>
</dbReference>
<evidence type="ECO:0000313" key="13">
    <source>
        <dbReference type="Proteomes" id="UP000274920"/>
    </source>
</evidence>
<dbReference type="GO" id="GO:0046872">
    <property type="term" value="F:metal ion binding"/>
    <property type="evidence" value="ECO:0007669"/>
    <property type="project" value="UniProtKB-KW"/>
</dbReference>
<gene>
    <name evidence="12" type="ORF">EBB54_23240</name>
</gene>
<organism evidence="12 13">
    <name type="scientific">Schaedlerella arabinosiphila</name>
    <dbReference type="NCBI Taxonomy" id="2044587"/>
    <lineage>
        <taxon>Bacteria</taxon>
        <taxon>Bacillati</taxon>
        <taxon>Bacillota</taxon>
        <taxon>Clostridia</taxon>
        <taxon>Lachnospirales</taxon>
        <taxon>Lachnospiraceae</taxon>
        <taxon>Schaedlerella</taxon>
    </lineage>
</organism>
<dbReference type="PANTHER" id="PTHR42917">
    <property type="entry name" value="2,4-DIENOYL-COA REDUCTASE"/>
    <property type="match status" value="1"/>
</dbReference>
<dbReference type="InterPro" id="IPR013785">
    <property type="entry name" value="Aldolase_TIM"/>
</dbReference>
<keyword evidence="7" id="KW-0560">Oxidoreductase</keyword>